<proteinExistence type="predicted"/>
<accession>A0A3P7XFP9</accession>
<accession>A0A183FKH7</accession>
<evidence type="ECO:0000313" key="2">
    <source>
        <dbReference type="EMBL" id="VDO73131.1"/>
    </source>
</evidence>
<feature type="region of interest" description="Disordered" evidence="1">
    <location>
        <begin position="1"/>
        <end position="38"/>
    </location>
</feature>
<feature type="compositionally biased region" description="Low complexity" evidence="1">
    <location>
        <begin position="1"/>
        <end position="14"/>
    </location>
</feature>
<dbReference type="WBParaSite" id="HPBE_0000765001-mRNA-1">
    <property type="protein sequence ID" value="HPBE_0000765001-mRNA-1"/>
    <property type="gene ID" value="HPBE_0000765001"/>
</dbReference>
<gene>
    <name evidence="2" type="ORF">HPBE_LOCUS7651</name>
</gene>
<evidence type="ECO:0000256" key="1">
    <source>
        <dbReference type="SAM" id="MobiDB-lite"/>
    </source>
</evidence>
<dbReference type="AlphaFoldDB" id="A0A183FKH7"/>
<evidence type="ECO:0000313" key="3">
    <source>
        <dbReference type="Proteomes" id="UP000050761"/>
    </source>
</evidence>
<evidence type="ECO:0000313" key="4">
    <source>
        <dbReference type="WBParaSite" id="HPBE_0000765001-mRNA-1"/>
    </source>
</evidence>
<sequence length="116" mass="12325">MLTGSLGTSLSTTGRQAKPRKLLVDGTTGRRPHGHTAGPAEPVALRLYEYHLRARRVVVIIVVAAAADDDAIACSNNYCSADACAGLVLTSFTVFHNRPDEFTRLKDSSVTPACAL</sequence>
<dbReference type="Proteomes" id="UP000050761">
    <property type="component" value="Unassembled WGS sequence"/>
</dbReference>
<dbReference type="EMBL" id="UZAH01025945">
    <property type="protein sequence ID" value="VDO73131.1"/>
    <property type="molecule type" value="Genomic_DNA"/>
</dbReference>
<reference evidence="2 3" key="1">
    <citation type="submission" date="2018-11" db="EMBL/GenBank/DDBJ databases">
        <authorList>
            <consortium name="Pathogen Informatics"/>
        </authorList>
    </citation>
    <scope>NUCLEOTIDE SEQUENCE [LARGE SCALE GENOMIC DNA]</scope>
</reference>
<organism evidence="3 4">
    <name type="scientific">Heligmosomoides polygyrus</name>
    <name type="common">Parasitic roundworm</name>
    <dbReference type="NCBI Taxonomy" id="6339"/>
    <lineage>
        <taxon>Eukaryota</taxon>
        <taxon>Metazoa</taxon>
        <taxon>Ecdysozoa</taxon>
        <taxon>Nematoda</taxon>
        <taxon>Chromadorea</taxon>
        <taxon>Rhabditida</taxon>
        <taxon>Rhabditina</taxon>
        <taxon>Rhabditomorpha</taxon>
        <taxon>Strongyloidea</taxon>
        <taxon>Heligmosomidae</taxon>
        <taxon>Heligmosomoides</taxon>
    </lineage>
</organism>
<keyword evidence="3" id="KW-1185">Reference proteome</keyword>
<name>A0A183FKH7_HELPZ</name>
<protein>
    <submittedName>
        <fullName evidence="2 4">Uncharacterized protein</fullName>
    </submittedName>
</protein>
<reference evidence="4" key="2">
    <citation type="submission" date="2019-09" db="UniProtKB">
        <authorList>
            <consortium name="WormBaseParasite"/>
        </authorList>
    </citation>
    <scope>IDENTIFICATION</scope>
</reference>